<evidence type="ECO:0000256" key="3">
    <source>
        <dbReference type="SAM" id="Phobius"/>
    </source>
</evidence>
<dbReference type="GO" id="GO:0009706">
    <property type="term" value="C:chloroplast inner membrane"/>
    <property type="evidence" value="ECO:0007669"/>
    <property type="project" value="TreeGrafter"/>
</dbReference>
<keyword evidence="3" id="KW-0472">Membrane</keyword>
<feature type="coiled-coil region" evidence="1">
    <location>
        <begin position="103"/>
        <end position="130"/>
    </location>
</feature>
<dbReference type="Proteomes" id="UP000009170">
    <property type="component" value="Unassembled WGS sequence"/>
</dbReference>
<keyword evidence="3" id="KW-1133">Transmembrane helix</keyword>
<keyword evidence="5" id="KW-1185">Reference proteome</keyword>
<dbReference type="GO" id="GO:0009535">
    <property type="term" value="C:chloroplast thylakoid membrane"/>
    <property type="evidence" value="ECO:0007669"/>
    <property type="project" value="TreeGrafter"/>
</dbReference>
<keyword evidence="3" id="KW-0812">Transmembrane</keyword>
<accession>A0A090M723</accession>
<organism evidence="4 5">
    <name type="scientific">Ostreococcus tauri</name>
    <name type="common">Marine green alga</name>
    <dbReference type="NCBI Taxonomy" id="70448"/>
    <lineage>
        <taxon>Eukaryota</taxon>
        <taxon>Viridiplantae</taxon>
        <taxon>Chlorophyta</taxon>
        <taxon>Mamiellophyceae</taxon>
        <taxon>Mamiellales</taxon>
        <taxon>Bathycoccaceae</taxon>
        <taxon>Ostreococcus</taxon>
    </lineage>
</organism>
<dbReference type="OrthoDB" id="2020464at2759"/>
<gene>
    <name evidence="4" type="ORF">OT_ostta06g03770</name>
</gene>
<dbReference type="PANTHER" id="PTHR34048:SF3">
    <property type="entry name" value="LOW-DENSITY RECEPTOR-LIKE PROTEIN"/>
    <property type="match status" value="1"/>
</dbReference>
<feature type="transmembrane region" description="Helical" evidence="3">
    <location>
        <begin position="61"/>
        <end position="80"/>
    </location>
</feature>
<evidence type="ECO:0000313" key="5">
    <source>
        <dbReference type="Proteomes" id="UP000009170"/>
    </source>
</evidence>
<sequence length="164" mass="17558">MRAFDVLPRARATPARARRLEGRRGECRRNPRDARVMVPRARRLARRAEGENADGRGGKGFIGGLLVGGAVFGALGFLFAPQLSKTLLGGKRALSKALDEESEDELESTRRNLNEKIAALNSAIDNFSSEAESGIEKTVTKLGEELNGLSGSGEASPRAGPEAR</sequence>
<dbReference type="FunCoup" id="A0A090M723">
    <property type="interactions" value="644"/>
</dbReference>
<reference evidence="5" key="1">
    <citation type="journal article" date="2006" name="Proc. Natl. Acad. Sci. U.S.A.">
        <title>Genome analysis of the smallest free-living eukaryote Ostreococcus tauri unveils many unique features.</title>
        <authorList>
            <person name="Derelle E."/>
            <person name="Ferraz C."/>
            <person name="Rombauts S."/>
            <person name="Rouze P."/>
            <person name="Worden A.Z."/>
            <person name="Robbens S."/>
            <person name="Partensky F."/>
            <person name="Degroeve S."/>
            <person name="Echeynie S."/>
            <person name="Cooke R."/>
            <person name="Saeys Y."/>
            <person name="Wuyts J."/>
            <person name="Jabbari K."/>
            <person name="Bowler C."/>
            <person name="Panaud O."/>
            <person name="Piegu B."/>
            <person name="Ball S.G."/>
            <person name="Ral J.-P."/>
            <person name="Bouget F.-Y."/>
            <person name="Piganeau G."/>
            <person name="De Baets B."/>
            <person name="Picard A."/>
            <person name="Delseny M."/>
            <person name="Demaille J."/>
            <person name="Van de Peer Y."/>
            <person name="Moreau H."/>
        </authorList>
    </citation>
    <scope>NUCLEOTIDE SEQUENCE [LARGE SCALE GENOMIC DNA]</scope>
    <source>
        <strain evidence="5">OTTH 0595 / CCAP 157/2 / RCC745</strain>
    </source>
</reference>
<keyword evidence="1" id="KW-0175">Coiled coil</keyword>
<dbReference type="InParanoid" id="A0A090M723"/>
<proteinExistence type="predicted"/>
<feature type="compositionally biased region" description="Low complexity" evidence="2">
    <location>
        <begin position="145"/>
        <end position="156"/>
    </location>
</feature>
<dbReference type="EMBL" id="CAID01000006">
    <property type="protein sequence ID" value="CEF98477.1"/>
    <property type="molecule type" value="Genomic_DNA"/>
</dbReference>
<evidence type="ECO:0000256" key="1">
    <source>
        <dbReference type="SAM" id="Coils"/>
    </source>
</evidence>
<dbReference type="RefSeq" id="XP_003080013.2">
    <property type="nucleotide sequence ID" value="XM_003079965.2"/>
</dbReference>
<dbReference type="PANTHER" id="PTHR34048">
    <property type="entry name" value="LOW-DENSITY RECEPTOR-LIKE PROTEIN"/>
    <property type="match status" value="1"/>
</dbReference>
<dbReference type="GeneID" id="9836405"/>
<dbReference type="InterPro" id="IPR040377">
    <property type="entry name" value="Ssl2009-like"/>
</dbReference>
<protein>
    <submittedName>
        <fullName evidence="4">Unnamed product</fullName>
    </submittedName>
</protein>
<evidence type="ECO:0000313" key="4">
    <source>
        <dbReference type="EMBL" id="CEF98477.1"/>
    </source>
</evidence>
<name>A0A090M723_OSTTA</name>
<reference evidence="4 5" key="2">
    <citation type="journal article" date="2014" name="BMC Genomics">
        <title>An improved genome of the model marine alga Ostreococcus tauri unfolds by assessing Illumina de novo assemblies.</title>
        <authorList>
            <person name="Blanc-Mathieu R."/>
            <person name="Verhelst B."/>
            <person name="Derelle E."/>
            <person name="Rombauts S."/>
            <person name="Bouget F.Y."/>
            <person name="Carre I."/>
            <person name="Chateau A."/>
            <person name="Eyre-Walker A."/>
            <person name="Grimsley N."/>
            <person name="Moreau H."/>
            <person name="Piegu B."/>
            <person name="Rivals E."/>
            <person name="Schackwitz W."/>
            <person name="Van de Peer Y."/>
            <person name="Piganeau G."/>
        </authorList>
    </citation>
    <scope>NUCLEOTIDE SEQUENCE [LARGE SCALE GENOMIC DNA]</scope>
    <source>
        <strain evidence="5">OTTH 0595 / CCAP 157/2 / RCC745</strain>
    </source>
</reference>
<comment type="caution">
    <text evidence="4">The sequence shown here is derived from an EMBL/GenBank/DDBJ whole genome shotgun (WGS) entry which is preliminary data.</text>
</comment>
<feature type="region of interest" description="Disordered" evidence="2">
    <location>
        <begin position="143"/>
        <end position="164"/>
    </location>
</feature>
<evidence type="ECO:0000256" key="2">
    <source>
        <dbReference type="SAM" id="MobiDB-lite"/>
    </source>
</evidence>
<dbReference type="AlphaFoldDB" id="A0A090M723"/>
<dbReference type="KEGG" id="ota:OT_ostta06g03770"/>